<dbReference type="InterPro" id="IPR009081">
    <property type="entry name" value="PP-bd_ACP"/>
</dbReference>
<dbReference type="InterPro" id="IPR020845">
    <property type="entry name" value="AMP-binding_CS"/>
</dbReference>
<evidence type="ECO:0000256" key="4">
    <source>
        <dbReference type="SAM" id="MobiDB-lite"/>
    </source>
</evidence>
<feature type="compositionally biased region" description="Low complexity" evidence="4">
    <location>
        <begin position="194"/>
        <end position="203"/>
    </location>
</feature>
<dbReference type="Gene3D" id="3.30.559.30">
    <property type="entry name" value="Nonribosomal peptide synthetase, condensation domain"/>
    <property type="match status" value="2"/>
</dbReference>
<dbReference type="Gene3D" id="3.40.50.12780">
    <property type="entry name" value="N-terminal domain of ligase-like"/>
    <property type="match status" value="1"/>
</dbReference>
<dbReference type="PROSITE" id="PS00012">
    <property type="entry name" value="PHOSPHOPANTETHEINE"/>
    <property type="match status" value="1"/>
</dbReference>
<evidence type="ECO:0000259" key="5">
    <source>
        <dbReference type="PROSITE" id="PS50075"/>
    </source>
</evidence>
<comment type="cofactor">
    <cofactor evidence="1">
        <name>pantetheine 4'-phosphate</name>
        <dbReference type="ChEBI" id="CHEBI:47942"/>
    </cofactor>
</comment>
<accession>A0ABW2SYK7</accession>
<dbReference type="SMART" id="SM00823">
    <property type="entry name" value="PKS_PP"/>
    <property type="match status" value="1"/>
</dbReference>
<dbReference type="Pfam" id="PF00501">
    <property type="entry name" value="AMP-binding"/>
    <property type="match status" value="1"/>
</dbReference>
<reference evidence="7" key="1">
    <citation type="journal article" date="2019" name="Int. J. Syst. Evol. Microbiol.">
        <title>The Global Catalogue of Microorganisms (GCM) 10K type strain sequencing project: providing services to taxonomists for standard genome sequencing and annotation.</title>
        <authorList>
            <consortium name="The Broad Institute Genomics Platform"/>
            <consortium name="The Broad Institute Genome Sequencing Center for Infectious Disease"/>
            <person name="Wu L."/>
            <person name="Ma J."/>
        </authorList>
    </citation>
    <scope>NUCLEOTIDE SEQUENCE [LARGE SCALE GENOMIC DNA]</scope>
    <source>
        <strain evidence="7">JCM 10083</strain>
    </source>
</reference>
<feature type="region of interest" description="Disordered" evidence="4">
    <location>
        <begin position="997"/>
        <end position="1027"/>
    </location>
</feature>
<keyword evidence="2" id="KW-0596">Phosphopantetheine</keyword>
<keyword evidence="7" id="KW-1185">Reference proteome</keyword>
<dbReference type="EMBL" id="JBHTEE010000001">
    <property type="protein sequence ID" value="MFC7600666.1"/>
    <property type="molecule type" value="Genomic_DNA"/>
</dbReference>
<dbReference type="CDD" id="cd05930">
    <property type="entry name" value="A_NRPS"/>
    <property type="match status" value="1"/>
</dbReference>
<dbReference type="InterPro" id="IPR023213">
    <property type="entry name" value="CAT-like_dom_sf"/>
</dbReference>
<dbReference type="Pfam" id="PF00668">
    <property type="entry name" value="Condensation"/>
    <property type="match status" value="1"/>
</dbReference>
<evidence type="ECO:0000256" key="3">
    <source>
        <dbReference type="ARBA" id="ARBA00022553"/>
    </source>
</evidence>
<proteinExistence type="predicted"/>
<dbReference type="Proteomes" id="UP001596514">
    <property type="component" value="Unassembled WGS sequence"/>
</dbReference>
<dbReference type="SUPFAM" id="SSF56801">
    <property type="entry name" value="Acetyl-CoA synthetase-like"/>
    <property type="match status" value="1"/>
</dbReference>
<dbReference type="NCBIfam" id="TIGR01733">
    <property type="entry name" value="AA-adenyl-dom"/>
    <property type="match status" value="1"/>
</dbReference>
<dbReference type="SUPFAM" id="SSF47336">
    <property type="entry name" value="ACP-like"/>
    <property type="match status" value="1"/>
</dbReference>
<dbReference type="Gene3D" id="1.10.1200.10">
    <property type="entry name" value="ACP-like"/>
    <property type="match status" value="1"/>
</dbReference>
<dbReference type="Gene3D" id="3.30.300.30">
    <property type="match status" value="1"/>
</dbReference>
<dbReference type="InterPro" id="IPR045851">
    <property type="entry name" value="AMP-bd_C_sf"/>
</dbReference>
<keyword evidence="3" id="KW-0597">Phosphoprotein</keyword>
<dbReference type="Pfam" id="PF00550">
    <property type="entry name" value="PP-binding"/>
    <property type="match status" value="1"/>
</dbReference>
<dbReference type="Gene3D" id="3.30.559.10">
    <property type="entry name" value="Chloramphenicol acetyltransferase-like domain"/>
    <property type="match status" value="1"/>
</dbReference>
<evidence type="ECO:0000313" key="6">
    <source>
        <dbReference type="EMBL" id="MFC7600666.1"/>
    </source>
</evidence>
<organism evidence="6 7">
    <name type="scientific">Streptosporangium amethystogenes subsp. fukuiense</name>
    <dbReference type="NCBI Taxonomy" id="698418"/>
    <lineage>
        <taxon>Bacteria</taxon>
        <taxon>Bacillati</taxon>
        <taxon>Actinomycetota</taxon>
        <taxon>Actinomycetes</taxon>
        <taxon>Streptosporangiales</taxon>
        <taxon>Streptosporangiaceae</taxon>
        <taxon>Streptosporangium</taxon>
    </lineage>
</organism>
<feature type="compositionally biased region" description="Basic and acidic residues" evidence="4">
    <location>
        <begin position="10"/>
        <end position="25"/>
    </location>
</feature>
<evidence type="ECO:0000313" key="7">
    <source>
        <dbReference type="Proteomes" id="UP001596514"/>
    </source>
</evidence>
<dbReference type="PROSITE" id="PS50075">
    <property type="entry name" value="CARRIER"/>
    <property type="match status" value="1"/>
</dbReference>
<dbReference type="PANTHER" id="PTHR45527:SF1">
    <property type="entry name" value="FATTY ACID SYNTHASE"/>
    <property type="match status" value="1"/>
</dbReference>
<dbReference type="InterPro" id="IPR001242">
    <property type="entry name" value="Condensation_dom"/>
</dbReference>
<dbReference type="Pfam" id="PF13193">
    <property type="entry name" value="AMP-binding_C"/>
    <property type="match status" value="1"/>
</dbReference>
<comment type="caution">
    <text evidence="6">The sequence shown here is derived from an EMBL/GenBank/DDBJ whole genome shotgun (WGS) entry which is preliminary data.</text>
</comment>
<gene>
    <name evidence="6" type="ORF">ACFQVD_11210</name>
</gene>
<dbReference type="InterPro" id="IPR042099">
    <property type="entry name" value="ANL_N_sf"/>
</dbReference>
<dbReference type="PANTHER" id="PTHR45527">
    <property type="entry name" value="NONRIBOSOMAL PEPTIDE SYNTHETASE"/>
    <property type="match status" value="1"/>
</dbReference>
<sequence>MPDMSPIQRSEWRSYRAKSAGDHTDQVTLAARLRGPLDEKALTAALEDVLEAREDLRPAPPGGPVPATEPATVPVAVPRPVELGRHEPGRREESLARLVSEQANRGLDLEAGPPLRIALARLADDDHALVLTAHRLVADERVLTGLAGEISRAYQSAIGSPAARDGLSPDGHTSGGVSAGDHGSPGASSGGRAAGDASPAAGSNGRAAPSTEAGDAADLAYWRDRLDGTPPALDLPADRGRPAVPGLTGARVTFGVPPETVARAEALAREAGLGDRAVTGAVTGAVNGAVTQAARAMALSRWSGQAEAATPRTDTDTRAVTLAAWAVALCRWSGQDEVVVGVPVPGDGRAPVFPIRIGCAGDPSFATVVARVRDALDGAAAHGSYPAHRLAEELRLDTSSGVRPLYQAEFDQAAPAWSALRLPGVRTSELVADRFPLASDLALVLVPGSLEGELRYALDLFDAPGARTRAEQYVTLLTDAVSDPARPISRLSLLDAEQLRLVVAEWNRTETPFDEGASIGALFEARAAAAPDALAVLCGERRLTYRELDERANRVAHRLIRDGIRPGQVVGSMTGRSAEALVAFLGTVKSGGVYLPLDPALPPDRLGHILDDSGTGLVLTVAEHAGRVRGGRVRTVELDTGWSAIEAEEPATGPGVTPAPDAIAYLIYTSGSTGHPKGVEVPHRGVSNLASALSREFSLTPDDRVALFASLSFDASIWEITMALLNGSALCVLDPSGMTPQETAKVISDQGVTAATFPPTFLSTLRGDELGTVRLMVVAGEQCPTGLVRTWGPGRRFVNAYGPTETTVCATMGACDPAAAYTPPIGRPLANFRTYVMDRWLNPLPAGVPGELYVGGAGLAHGYRGRPGMTARSFMPDPYGPPGARLYRTGDLARYLPDGRLQYVGRVDAQVKIRGFRVEPAEIEAAITRYPGVREAAVVVRDDRLVAYVVLDDASRIIADRSGLTGELHRFLQGSLPAYMLPASYLTLDAMPLTSSGKVDRQALPEPGQGGMDGDGGGEDDFDAPRTPTEQTIAGIWAEVLKLRRVAREDDFLEIGGHSLVAAQVITRVRETFTVNVPIRVLFENPVLADFAEAVDGASAKAEAKAGV</sequence>
<dbReference type="InterPro" id="IPR006162">
    <property type="entry name" value="Ppantetheine_attach_site"/>
</dbReference>
<dbReference type="SUPFAM" id="SSF52777">
    <property type="entry name" value="CoA-dependent acyltransferases"/>
    <property type="match status" value="3"/>
</dbReference>
<feature type="domain" description="Carrier" evidence="5">
    <location>
        <begin position="1024"/>
        <end position="1099"/>
    </location>
</feature>
<protein>
    <submittedName>
        <fullName evidence="6">Amino acid adenylation domain-containing protein</fullName>
    </submittedName>
</protein>
<dbReference type="PROSITE" id="PS00455">
    <property type="entry name" value="AMP_BINDING"/>
    <property type="match status" value="1"/>
</dbReference>
<evidence type="ECO:0000256" key="1">
    <source>
        <dbReference type="ARBA" id="ARBA00001957"/>
    </source>
</evidence>
<dbReference type="InterPro" id="IPR020806">
    <property type="entry name" value="PKS_PP-bd"/>
</dbReference>
<dbReference type="InterPro" id="IPR010071">
    <property type="entry name" value="AA_adenyl_dom"/>
</dbReference>
<dbReference type="InterPro" id="IPR036736">
    <property type="entry name" value="ACP-like_sf"/>
</dbReference>
<feature type="region of interest" description="Disordered" evidence="4">
    <location>
        <begin position="1"/>
        <end position="25"/>
    </location>
</feature>
<dbReference type="InterPro" id="IPR025110">
    <property type="entry name" value="AMP-bd_C"/>
</dbReference>
<dbReference type="InterPro" id="IPR000873">
    <property type="entry name" value="AMP-dep_synth/lig_dom"/>
</dbReference>
<name>A0ABW2SYK7_9ACTN</name>
<evidence type="ECO:0000256" key="2">
    <source>
        <dbReference type="ARBA" id="ARBA00022450"/>
    </source>
</evidence>
<feature type="region of interest" description="Disordered" evidence="4">
    <location>
        <begin position="161"/>
        <end position="213"/>
    </location>
</feature>
<dbReference type="RefSeq" id="WP_364153474.1">
    <property type="nucleotide sequence ID" value="NZ_JBHSIJ010000002.1"/>
</dbReference>